<name>A0ABX0LNS9_9BURK</name>
<organism evidence="2 3">
    <name type="scientific">Massilia rubra</name>
    <dbReference type="NCBI Taxonomy" id="2607910"/>
    <lineage>
        <taxon>Bacteria</taxon>
        <taxon>Pseudomonadati</taxon>
        <taxon>Pseudomonadota</taxon>
        <taxon>Betaproteobacteria</taxon>
        <taxon>Burkholderiales</taxon>
        <taxon>Oxalobacteraceae</taxon>
        <taxon>Telluria group</taxon>
        <taxon>Massilia</taxon>
    </lineage>
</organism>
<keyword evidence="3" id="KW-1185">Reference proteome</keyword>
<comment type="caution">
    <text evidence="2">The sequence shown here is derived from an EMBL/GenBank/DDBJ whole genome shotgun (WGS) entry which is preliminary data.</text>
</comment>
<sequence>MHPFAILLYAALSLILFSAAIPAHACKLAEEAYDLKAFLAKKDPKQVVFLGKVTSVVSLPASPLLLVDQQMEFETTHWWRGTPRKFVSGSGYVEKPTGSSCDGVFDFSVEAGAEWLIVGYVEGGRVHPMRMLSKRLANGDMPKDALRILDAHQ</sequence>
<evidence type="ECO:0000313" key="2">
    <source>
        <dbReference type="EMBL" id="NHZ34465.1"/>
    </source>
</evidence>
<dbReference type="RefSeq" id="WP_167224971.1">
    <property type="nucleotide sequence ID" value="NZ_VUYU01000007.1"/>
</dbReference>
<reference evidence="2 3" key="1">
    <citation type="submission" date="2019-09" db="EMBL/GenBank/DDBJ databases">
        <title>Taxonomy of Antarctic Massilia spp.: description of Massilia rubra sp. nov., Massilia aquatica sp. nov., Massilia mucilaginosa sp. nov., Massilia frigida sp. nov. isolated from streams, lakes and regoliths.</title>
        <authorList>
            <person name="Holochova P."/>
            <person name="Sedlacek I."/>
            <person name="Kralova S."/>
            <person name="Maslanova I."/>
            <person name="Busse H.-J."/>
            <person name="Stankova E."/>
            <person name="Vrbovska V."/>
            <person name="Kovarovic V."/>
            <person name="Bartak M."/>
            <person name="Svec P."/>
            <person name="Pantucek R."/>
        </authorList>
    </citation>
    <scope>NUCLEOTIDE SEQUENCE [LARGE SCALE GENOMIC DNA]</scope>
    <source>
        <strain evidence="2 3">CCM 8692</strain>
    </source>
</reference>
<keyword evidence="1" id="KW-0732">Signal</keyword>
<evidence type="ECO:0008006" key="4">
    <source>
        <dbReference type="Google" id="ProtNLM"/>
    </source>
</evidence>
<proteinExistence type="predicted"/>
<dbReference type="EMBL" id="VUYU01000007">
    <property type="protein sequence ID" value="NHZ34465.1"/>
    <property type="molecule type" value="Genomic_DNA"/>
</dbReference>
<evidence type="ECO:0000313" key="3">
    <source>
        <dbReference type="Proteomes" id="UP000785613"/>
    </source>
</evidence>
<protein>
    <recommendedName>
        <fullName evidence="4">Secreted protein</fullName>
    </recommendedName>
</protein>
<dbReference type="Proteomes" id="UP000785613">
    <property type="component" value="Unassembled WGS sequence"/>
</dbReference>
<feature type="signal peptide" evidence="1">
    <location>
        <begin position="1"/>
        <end position="25"/>
    </location>
</feature>
<feature type="chain" id="PRO_5047071877" description="Secreted protein" evidence="1">
    <location>
        <begin position="26"/>
        <end position="153"/>
    </location>
</feature>
<accession>A0ABX0LNS9</accession>
<gene>
    <name evidence="2" type="ORF">F0185_12825</name>
</gene>
<evidence type="ECO:0000256" key="1">
    <source>
        <dbReference type="SAM" id="SignalP"/>
    </source>
</evidence>